<reference evidence="4 5" key="1">
    <citation type="journal article" date="2018" name="Int. J. Syst. Evol. Microbiol.">
        <title>Pseudooceanicola lipolyticus sp. nov., a marine alphaproteobacterium, reclassification of Oceanicola flagellatus as Pseudooceanicola flagellatus comb. nov. and emended description of the genus Pseudooceanicola.</title>
        <authorList>
            <person name="Huang M.-M."/>
            <person name="Guo L.-L."/>
            <person name="Wu Y.-H."/>
            <person name="Lai Q.-L."/>
            <person name="Shao Z.-Z."/>
            <person name="Wang C.-S."/>
            <person name="Wu M."/>
            <person name="Xu X.-W."/>
        </authorList>
    </citation>
    <scope>NUCLEOTIDE SEQUENCE [LARGE SCALE GENOMIC DNA]</scope>
    <source>
        <strain evidence="4 5">157</strain>
    </source>
</reference>
<dbReference type="Proteomes" id="UP000231553">
    <property type="component" value="Unassembled WGS sequence"/>
</dbReference>
<sequence length="1114" mass="117530">MNTDDDSTPPVRPRRRSRWGHALHMSISFVLGISVMAALLVYVLVGQTIRAPSWVRDRIETRVEQDLGEDLQLNFSELEFVLRKGWRPRVRLLDMALIAPDGQTLVQLANAEASLAMRPLLKGRIQPKRIYLSGAIATLQRNVDGKIELYFGEGNAPVRSAANLPQLIATWSEQLAMPPLSALTAFEIEGLTLRYEDLSQGRGWTLDGGRIQLDRDGDELRLASSFALLGGGDSASLAEANYTTRIGAPDAEFGISVRDVPAQDVAAQNVALNWLGVLRAPISGALRGSVDAEGALGRLSATLQIGAGALQPADAAHPVPFEGARSYFTYTPSERMLSFDELSVATAWGSGSAEGRAYLGGEGGALSDLVGQFSLTGLSIDPEGMYDQPLELDRATADFRLELRPFRLTLGEAVVQDGDSALHLSGGFDAGQSGWRLALDGRIDQMTPDRVVALWPARVAPKPRDWAARNFTGGLLRDINFALRGEPGARPNIYADFDFQDAEIRFLKTMPPITGAAGQATFIDNRFTVTATAGRVLADQGSALDVSGTSFIVPDTGIKQGAPGIVRIQGAGPVKAVMSLLNRPPLQVLKGTPFTPDLAQGQVQVGGTLALPLKDKVPLSEIEFHVDGAIADVASDVLVPGHTVTAPRLRITGDQSRITLAGAGLLDDVPADVSWTQPLGQGVGKASRLSGAITLSPDLVDTLNIGLPPGSVAGEGRGDFTLDFAPGEPPALRLRSDLEGLRLSLPELGWAKAAQTEGRLELEGRLGTAARIDRLELQAAGLAATGTVQTRADGGLDRASFSSVRIGNWLNAQVDLVGRGDAPPETQIRGGSLDMRSAAFGGSRGASGPLSVALDRLQISDTIALTNVTGDFTTSGGLNGAFSGLVNGQTAVSGELVPQGGRNAVRLRSDDAGGVFRSAGILRQGRGGDFNLVLTPVDTAGQFNGTLRVTDTRVRDAPAIAALLNSVSVIGLLDEMTGQGIQFSEVDARFRLSPSQLTLYSSSAVGPSIGLSMDGIFDMVSGRLDMQGVISPVYVLNGIGAVLTRKGEGLLGFNYTLRGTAQDPAVSVNPLSALTPSVFREIFRAPPPQDPDAPARETVDRSTPYQGADSTGGR</sequence>
<evidence type="ECO:0000256" key="1">
    <source>
        <dbReference type="SAM" id="MobiDB-lite"/>
    </source>
</evidence>
<dbReference type="GO" id="GO:0090313">
    <property type="term" value="P:regulation of protein targeting to membrane"/>
    <property type="evidence" value="ECO:0007669"/>
    <property type="project" value="TreeGrafter"/>
</dbReference>
<keyword evidence="2" id="KW-0472">Membrane</keyword>
<evidence type="ECO:0000256" key="2">
    <source>
        <dbReference type="SAM" id="Phobius"/>
    </source>
</evidence>
<keyword evidence="2" id="KW-1133">Transmembrane helix</keyword>
<name>A0A2M8J2Y7_9RHOB</name>
<comment type="caution">
    <text evidence="4">The sequence shown here is derived from an EMBL/GenBank/DDBJ whole genome shotgun (WGS) entry which is preliminary data.</text>
</comment>
<dbReference type="PANTHER" id="PTHR30441:SF4">
    <property type="entry name" value="PROTEIN ASMA"/>
    <property type="match status" value="1"/>
</dbReference>
<organism evidence="4 5">
    <name type="scientific">Pseudooceanicola lipolyticus</name>
    <dbReference type="NCBI Taxonomy" id="2029104"/>
    <lineage>
        <taxon>Bacteria</taxon>
        <taxon>Pseudomonadati</taxon>
        <taxon>Pseudomonadota</taxon>
        <taxon>Alphaproteobacteria</taxon>
        <taxon>Rhodobacterales</taxon>
        <taxon>Paracoccaceae</taxon>
        <taxon>Pseudooceanicola</taxon>
    </lineage>
</organism>
<protein>
    <recommendedName>
        <fullName evidence="3">YhdP central domain-containing protein</fullName>
    </recommendedName>
</protein>
<keyword evidence="5" id="KW-1185">Reference proteome</keyword>
<feature type="compositionally biased region" description="Polar residues" evidence="1">
    <location>
        <begin position="1101"/>
        <end position="1114"/>
    </location>
</feature>
<dbReference type="Pfam" id="PF13116">
    <property type="entry name" value="YhdP"/>
    <property type="match status" value="1"/>
</dbReference>
<dbReference type="InterPro" id="IPR052894">
    <property type="entry name" value="AsmA-related"/>
</dbReference>
<dbReference type="EMBL" id="PGTB01000021">
    <property type="protein sequence ID" value="PJE37146.1"/>
    <property type="molecule type" value="Genomic_DNA"/>
</dbReference>
<dbReference type="InterPro" id="IPR025263">
    <property type="entry name" value="YhdP_central"/>
</dbReference>
<evidence type="ECO:0000313" key="5">
    <source>
        <dbReference type="Proteomes" id="UP000231553"/>
    </source>
</evidence>
<feature type="region of interest" description="Disordered" evidence="1">
    <location>
        <begin position="1083"/>
        <end position="1114"/>
    </location>
</feature>
<dbReference type="OrthoDB" id="7161641at2"/>
<evidence type="ECO:0000259" key="3">
    <source>
        <dbReference type="Pfam" id="PF13116"/>
    </source>
</evidence>
<dbReference type="GO" id="GO:0005886">
    <property type="term" value="C:plasma membrane"/>
    <property type="evidence" value="ECO:0007669"/>
    <property type="project" value="TreeGrafter"/>
</dbReference>
<feature type="domain" description="YhdP central" evidence="3">
    <location>
        <begin position="372"/>
        <end position="808"/>
    </location>
</feature>
<gene>
    <name evidence="4" type="ORF">CVM52_08575</name>
</gene>
<feature type="transmembrane region" description="Helical" evidence="2">
    <location>
        <begin position="22"/>
        <end position="45"/>
    </location>
</feature>
<accession>A0A2M8J2Y7</accession>
<dbReference type="PANTHER" id="PTHR30441">
    <property type="entry name" value="DUF748 DOMAIN-CONTAINING PROTEIN"/>
    <property type="match status" value="1"/>
</dbReference>
<proteinExistence type="predicted"/>
<evidence type="ECO:0000313" key="4">
    <source>
        <dbReference type="EMBL" id="PJE37146.1"/>
    </source>
</evidence>
<keyword evidence="2" id="KW-0812">Transmembrane</keyword>
<dbReference type="AlphaFoldDB" id="A0A2M8J2Y7"/>